<evidence type="ECO:0000313" key="2">
    <source>
        <dbReference type="Proteomes" id="UP000006765"/>
    </source>
</evidence>
<protein>
    <recommendedName>
        <fullName evidence="3">Glycosyl transferase family 2</fullName>
    </recommendedName>
</protein>
<dbReference type="EMBL" id="AMGO01000061">
    <property type="protein sequence ID" value="EKE43380.1"/>
    <property type="molecule type" value="Genomic_DNA"/>
</dbReference>
<dbReference type="RefSeq" id="WP_007427664.1">
    <property type="nucleotide sequence ID" value="NZ_AMGO01000061.1"/>
</dbReference>
<dbReference type="OrthoDB" id="4266556at2"/>
<dbReference type="eggNOG" id="ENOG502ZC6V">
    <property type="taxonomic scope" value="Bacteria"/>
</dbReference>
<evidence type="ECO:0000313" key="1">
    <source>
        <dbReference type="EMBL" id="EKE43380.1"/>
    </source>
</evidence>
<dbReference type="STRING" id="1231392.OCGS_2512"/>
<gene>
    <name evidence="1" type="ORF">OCGS_2512</name>
</gene>
<evidence type="ECO:0008006" key="3">
    <source>
        <dbReference type="Google" id="ProtNLM"/>
    </source>
</evidence>
<accession>K2I3A6</accession>
<keyword evidence="2" id="KW-1185">Reference proteome</keyword>
<dbReference type="Proteomes" id="UP000006765">
    <property type="component" value="Unassembled WGS sequence"/>
</dbReference>
<name>K2I3A6_9RHOB</name>
<proteinExistence type="predicted"/>
<organism evidence="1 2">
    <name type="scientific">Oceaniovalibus guishaninsula JLT2003</name>
    <dbReference type="NCBI Taxonomy" id="1231392"/>
    <lineage>
        <taxon>Bacteria</taxon>
        <taxon>Pseudomonadati</taxon>
        <taxon>Pseudomonadota</taxon>
        <taxon>Alphaproteobacteria</taxon>
        <taxon>Rhodobacterales</taxon>
        <taxon>Roseobacteraceae</taxon>
        <taxon>Oceaniovalibus</taxon>
    </lineage>
</organism>
<dbReference type="AlphaFoldDB" id="K2I3A6"/>
<dbReference type="Pfam" id="PF13704">
    <property type="entry name" value="Glyco_tranf_2_4"/>
    <property type="match status" value="1"/>
</dbReference>
<comment type="caution">
    <text evidence="1">The sequence shown here is derived from an EMBL/GenBank/DDBJ whole genome shotgun (WGS) entry which is preliminary data.</text>
</comment>
<reference evidence="1 2" key="1">
    <citation type="journal article" date="2012" name="J. Bacteriol.">
        <title>Draft Genome Sequence of Oceaniovalibus guishaninsula JLT2003T.</title>
        <authorList>
            <person name="Tang K."/>
            <person name="Liu K."/>
            <person name="Jiao N."/>
        </authorList>
    </citation>
    <scope>NUCLEOTIDE SEQUENCE [LARGE SCALE GENOMIC DNA]</scope>
    <source>
        <strain evidence="1 2">JLT2003</strain>
    </source>
</reference>
<sequence length="314" mass="34717">MIRPWLFTCIGVAHDLPLLPHWLDHYLRLGVDPARIVVILNAETDAAPGLDTARAMLARAGTRDPVLWIAPYTSGAMWERRGAVQQAVCPPSDWAVHADVDEFHHWPEPLHACLARAEALGANCIQGPMIDRLAPGGRLAPVAASPGILDQFPIRAEVMRAVGGRSEHHGRAGTIKLMAARDGLLPARGGHRPTHDLPVRWLYRQNLNAFPQIDDPAFRFAFPTRVDHIHWTEALPQRLEKRLATPGVSPAGAVYGQRQLDHIRRHGGIALDAVAIADDAAPQDWPRRLRRLRLMGRYRSGLGILQALRRKVAG</sequence>